<evidence type="ECO:0000313" key="1">
    <source>
        <dbReference type="EMBL" id="KII81013.1"/>
    </source>
</evidence>
<gene>
    <name evidence="1" type="ORF">OJ16_06965</name>
</gene>
<dbReference type="Proteomes" id="UP000031672">
    <property type="component" value="Unassembled WGS sequence"/>
</dbReference>
<proteinExistence type="predicted"/>
<accession>A0A0C2JMP7</accession>
<dbReference type="AlphaFoldDB" id="A0A0C2JMP7"/>
<name>A0A0C2JMP7_9VIBR</name>
<sequence>MFYLKRRTKKPSAPLKCRLYIVALNSNFVSLMRGFRNWAQLSAIRHSVNLGIFAEFQRDKYPTEHNEPRLIFMTTSTGYIPVLLEFAEALTGTLKPHHIAQPCDEAFVVRLLF</sequence>
<dbReference type="STRING" id="1461322.OJ16_06965"/>
<comment type="caution">
    <text evidence="1">The sequence shown here is derived from an EMBL/GenBank/DDBJ whole genome shotgun (WGS) entry which is preliminary data.</text>
</comment>
<dbReference type="EMBL" id="JTKH01000006">
    <property type="protein sequence ID" value="KII81013.1"/>
    <property type="molecule type" value="Genomic_DNA"/>
</dbReference>
<protein>
    <submittedName>
        <fullName evidence="1">Uncharacterized protein</fullName>
    </submittedName>
</protein>
<accession>A0A0C2KFM7</accession>
<reference evidence="1 2" key="1">
    <citation type="submission" date="2014-11" db="EMBL/GenBank/DDBJ databases">
        <title>Draft Genome Sequence of Vibrio piscirenalis strains CECT 8603T and CECT 8604, two marine Gammaproteobacterium isolated from cultured gilthead sea bream (Sparus aurata).</title>
        <authorList>
            <person name="Arahal D.R."/>
            <person name="Rodrigo-Torres L."/>
            <person name="Lucena T."/>
            <person name="Pujalte M.J."/>
        </authorList>
    </citation>
    <scope>NUCLEOTIDE SEQUENCE [LARGE SCALE GENOMIC DNA]</scope>
    <source>
        <strain evidence="1 2">DCR 1-4-2</strain>
    </source>
</reference>
<organism evidence="1 2">
    <name type="scientific">Vibrio renipiscarius</name>
    <dbReference type="NCBI Taxonomy" id="1461322"/>
    <lineage>
        <taxon>Bacteria</taxon>
        <taxon>Pseudomonadati</taxon>
        <taxon>Pseudomonadota</taxon>
        <taxon>Gammaproteobacteria</taxon>
        <taxon>Vibrionales</taxon>
        <taxon>Vibrionaceae</taxon>
        <taxon>Vibrio</taxon>
    </lineage>
</organism>
<evidence type="ECO:0000313" key="2">
    <source>
        <dbReference type="Proteomes" id="UP000031672"/>
    </source>
</evidence>
<keyword evidence="2" id="KW-1185">Reference proteome</keyword>